<dbReference type="InterPro" id="IPR003838">
    <property type="entry name" value="ABC3_permease_C"/>
</dbReference>
<comment type="subcellular location">
    <subcellularLocation>
        <location evidence="1">Cell membrane</location>
        <topology evidence="1">Multi-pass membrane protein</topology>
    </subcellularLocation>
</comment>
<sequence>MFFKIAARNVLRNKRRTAFSLGVTALGVAILYFVMGFITESFESVKRNLTREIGAVQIADAKLFDNRAERYEYLISPETLQKIEALLKDDPRVTGYTWTLGFAGLIGNEKGSTLVVGRGLIPGNPIEDYSRVVVAGRPLTNDGTPQILIGRRLAETLNVRPGDVINVASGTASGAFNAASATIVGTIRYNNITQEGQIGIANLEFVQQLLRTRGVERVIIQLADLDQAEAFAQELKAKLAAQEIALDARPWQKLTAFYDSIRAFWNVFAAFTTMGVFVLVFFSVLEVLTMSFLERTREVGTIRAVGTTRSQVFRIFLAEGTILGLLGGLLGVTLGAVLAVGLNNATIRWLPPGALDPVPVRIAVNLSVAVVPFLTALISTFLGTLYPAWKTARKNIVEALSYV</sequence>
<dbReference type="InterPro" id="IPR051447">
    <property type="entry name" value="Lipoprotein-release_system"/>
</dbReference>
<feature type="transmembrane region" description="Helical" evidence="7">
    <location>
        <begin position="316"/>
        <end position="342"/>
    </location>
</feature>
<feature type="transmembrane region" description="Helical" evidence="7">
    <location>
        <begin position="362"/>
        <end position="386"/>
    </location>
</feature>
<accession>H5SH14</accession>
<reference evidence="10" key="1">
    <citation type="journal article" date="2005" name="Environ. Microbiol.">
        <title>Genetic and functional properties of uncultivated thermophilic crenarchaeotes from a subsurface gold mine as revealed by analysis of genome fragments.</title>
        <authorList>
            <person name="Nunoura T."/>
            <person name="Hirayama H."/>
            <person name="Takami H."/>
            <person name="Oida H."/>
            <person name="Nishi S."/>
            <person name="Shimamura S."/>
            <person name="Suzuki Y."/>
            <person name="Inagaki F."/>
            <person name="Takai K."/>
            <person name="Nealson K.H."/>
            <person name="Horikoshi K."/>
        </authorList>
    </citation>
    <scope>NUCLEOTIDE SEQUENCE</scope>
</reference>
<gene>
    <name evidence="9" type="ORF">HGMM_F04A11C32</name>
    <name evidence="10" type="ORF">HGMM_F27H04C08</name>
</gene>
<evidence type="ECO:0000256" key="6">
    <source>
        <dbReference type="ARBA" id="ARBA00023136"/>
    </source>
</evidence>
<evidence type="ECO:0000259" key="8">
    <source>
        <dbReference type="Pfam" id="PF02687"/>
    </source>
</evidence>
<feature type="transmembrane region" description="Helical" evidence="7">
    <location>
        <begin position="263"/>
        <end position="288"/>
    </location>
</feature>
<evidence type="ECO:0000313" key="10">
    <source>
        <dbReference type="EMBL" id="BAL55450.1"/>
    </source>
</evidence>
<evidence type="ECO:0000256" key="1">
    <source>
        <dbReference type="ARBA" id="ARBA00004651"/>
    </source>
</evidence>
<dbReference type="PANTHER" id="PTHR30489">
    <property type="entry name" value="LIPOPROTEIN-RELEASING SYSTEM TRANSMEMBRANE PROTEIN LOLE"/>
    <property type="match status" value="1"/>
</dbReference>
<evidence type="ECO:0000256" key="5">
    <source>
        <dbReference type="ARBA" id="ARBA00022989"/>
    </source>
</evidence>
<keyword evidence="10" id="KW-0449">Lipoprotein</keyword>
<evidence type="ECO:0000313" key="9">
    <source>
        <dbReference type="EMBL" id="BAL53014.1"/>
    </source>
</evidence>
<keyword evidence="5 7" id="KW-1133">Transmembrane helix</keyword>
<evidence type="ECO:0000256" key="3">
    <source>
        <dbReference type="ARBA" id="ARBA00022475"/>
    </source>
</evidence>
<dbReference type="EMBL" id="AP011718">
    <property type="protein sequence ID" value="BAL55450.1"/>
    <property type="molecule type" value="Genomic_DNA"/>
</dbReference>
<protein>
    <submittedName>
        <fullName evidence="10">Lipoprotein transport system permease protein</fullName>
    </submittedName>
</protein>
<comment type="similarity">
    <text evidence="2">Belongs to the ABC-4 integral membrane protein family. LolC/E subfamily.</text>
</comment>
<keyword evidence="3" id="KW-1003">Cell membrane</keyword>
<evidence type="ECO:0000256" key="7">
    <source>
        <dbReference type="SAM" id="Phobius"/>
    </source>
</evidence>
<organism evidence="10">
    <name type="scientific">uncultured Acetothermia bacterium</name>
    <dbReference type="NCBI Taxonomy" id="236499"/>
    <lineage>
        <taxon>Bacteria</taxon>
        <taxon>Candidatus Bipolaricaulota</taxon>
        <taxon>environmental samples</taxon>
    </lineage>
</organism>
<dbReference type="GO" id="GO:0044874">
    <property type="term" value="P:lipoprotein localization to outer membrane"/>
    <property type="evidence" value="ECO:0007669"/>
    <property type="project" value="TreeGrafter"/>
</dbReference>
<evidence type="ECO:0000256" key="2">
    <source>
        <dbReference type="ARBA" id="ARBA00005236"/>
    </source>
</evidence>
<feature type="transmembrane region" description="Helical" evidence="7">
    <location>
        <begin position="18"/>
        <end position="38"/>
    </location>
</feature>
<proteinExistence type="inferred from homology"/>
<dbReference type="GO" id="GO:0098797">
    <property type="term" value="C:plasma membrane protein complex"/>
    <property type="evidence" value="ECO:0007669"/>
    <property type="project" value="TreeGrafter"/>
</dbReference>
<reference evidence="10" key="2">
    <citation type="journal article" date="2012" name="PLoS ONE">
        <title>A Deeply Branching Thermophilic Bacterium with an Ancient Acetyl-CoA Pathway Dominates a Subsurface Ecosystem.</title>
        <authorList>
            <person name="Takami H."/>
            <person name="Noguchi H."/>
            <person name="Takaki Y."/>
            <person name="Uchiyama I."/>
            <person name="Toyoda A."/>
            <person name="Nishi S."/>
            <person name="Chee G.-J."/>
            <person name="Arai W."/>
            <person name="Nunoura T."/>
            <person name="Itoh T."/>
            <person name="Hattori M."/>
            <person name="Takai K."/>
        </authorList>
    </citation>
    <scope>NUCLEOTIDE SEQUENCE</scope>
</reference>
<dbReference type="Pfam" id="PF02687">
    <property type="entry name" value="FtsX"/>
    <property type="match status" value="1"/>
</dbReference>
<evidence type="ECO:0000256" key="4">
    <source>
        <dbReference type="ARBA" id="ARBA00022692"/>
    </source>
</evidence>
<keyword evidence="4 7" id="KW-0812">Transmembrane</keyword>
<dbReference type="EMBL" id="AP011645">
    <property type="protein sequence ID" value="BAL53014.1"/>
    <property type="molecule type" value="Genomic_DNA"/>
</dbReference>
<dbReference type="PANTHER" id="PTHR30489:SF0">
    <property type="entry name" value="LIPOPROTEIN-RELEASING SYSTEM TRANSMEMBRANE PROTEIN LOLE"/>
    <property type="match status" value="1"/>
</dbReference>
<name>H5SH14_9BACT</name>
<feature type="domain" description="ABC3 transporter permease C-terminal" evidence="8">
    <location>
        <begin position="276"/>
        <end position="396"/>
    </location>
</feature>
<dbReference type="AlphaFoldDB" id="H5SH14"/>
<keyword evidence="6 7" id="KW-0472">Membrane</keyword>